<protein>
    <recommendedName>
        <fullName evidence="3">DUF429 domain-containing protein</fullName>
    </recommendedName>
</protein>
<accession>A0A518G9R5</accession>
<keyword evidence="2" id="KW-1185">Reference proteome</keyword>
<dbReference type="InterPro" id="IPR007362">
    <property type="entry name" value="DUF429"/>
</dbReference>
<dbReference type="RefSeq" id="WP_145080199.1">
    <property type="nucleotide sequence ID" value="NZ_CP036298.1"/>
</dbReference>
<evidence type="ECO:0000313" key="1">
    <source>
        <dbReference type="EMBL" id="QDV25310.1"/>
    </source>
</evidence>
<dbReference type="EMBL" id="CP036298">
    <property type="protein sequence ID" value="QDV25310.1"/>
    <property type="molecule type" value="Genomic_DNA"/>
</dbReference>
<name>A0A518G9R5_9BACT</name>
<dbReference type="Proteomes" id="UP000318017">
    <property type="component" value="Chromosome"/>
</dbReference>
<reference evidence="1 2" key="1">
    <citation type="submission" date="2019-02" db="EMBL/GenBank/DDBJ databases">
        <title>Deep-cultivation of Planctomycetes and their phenomic and genomic characterization uncovers novel biology.</title>
        <authorList>
            <person name="Wiegand S."/>
            <person name="Jogler M."/>
            <person name="Boedeker C."/>
            <person name="Pinto D."/>
            <person name="Vollmers J."/>
            <person name="Rivas-Marin E."/>
            <person name="Kohn T."/>
            <person name="Peeters S.H."/>
            <person name="Heuer A."/>
            <person name="Rast P."/>
            <person name="Oberbeckmann S."/>
            <person name="Bunk B."/>
            <person name="Jeske O."/>
            <person name="Meyerdierks A."/>
            <person name="Storesund J.E."/>
            <person name="Kallscheuer N."/>
            <person name="Luecker S."/>
            <person name="Lage O.M."/>
            <person name="Pohl T."/>
            <person name="Merkel B.J."/>
            <person name="Hornburger P."/>
            <person name="Mueller R.-W."/>
            <person name="Bruemmer F."/>
            <person name="Labrenz M."/>
            <person name="Spormann A.M."/>
            <person name="Op den Camp H."/>
            <person name="Overmann J."/>
            <person name="Amann R."/>
            <person name="Jetten M.S.M."/>
            <person name="Mascher T."/>
            <person name="Medema M.H."/>
            <person name="Devos D.P."/>
            <person name="Kaster A.-K."/>
            <person name="Ovreas L."/>
            <person name="Rohde M."/>
            <person name="Galperin M.Y."/>
            <person name="Jogler C."/>
        </authorList>
    </citation>
    <scope>NUCLEOTIDE SEQUENCE [LARGE SCALE GENOMIC DNA]</scope>
    <source>
        <strain evidence="1 2">Q31a</strain>
    </source>
</reference>
<dbReference type="Pfam" id="PF04250">
    <property type="entry name" value="DUF429"/>
    <property type="match status" value="1"/>
</dbReference>
<sequence length="427" mass="47219">MNKAYGGVDIGKHASFACRIDLEHLTISYPERSLGVNQILDWFTSNPVTGICIDGPPQPNQGRLAERLPQDTRYNTQRRVAEFALRIYGCYGTPDEVPDFDSNQGWMASSMHLFNSLKDHFDWNIDLGDGRGELSETHPTYAFKALLGCDEGNTHGDVTQWIVDPNNQLAPKRPRNAGGHAQRIELLNQSFDQLSFPLNETIQAWLEASIDHVDASLCALMALWKGEAMNGLMPVGDSAEGAIYIPTGIDIFNVTQPPDRGEGLPPVGRPPCQRAEGDELLPPNAIILRLGNNGPGGLTQEETIALTQEAVAEGDNWLPVGTGHSFNLCQNLQQIGHILYLAFGDTLRLRAVTSGCHRQAEPTLAYPGEFNPWPVNETYGWVEITEVTEVEVNHFQTRQSGNWKQGFSQRGGNLLFARVPQHGEEQR</sequence>
<dbReference type="AlphaFoldDB" id="A0A518G9R5"/>
<gene>
    <name evidence="1" type="ORF">Q31a_36340</name>
</gene>
<organism evidence="1 2">
    <name type="scientific">Aureliella helgolandensis</name>
    <dbReference type="NCBI Taxonomy" id="2527968"/>
    <lineage>
        <taxon>Bacteria</taxon>
        <taxon>Pseudomonadati</taxon>
        <taxon>Planctomycetota</taxon>
        <taxon>Planctomycetia</taxon>
        <taxon>Pirellulales</taxon>
        <taxon>Pirellulaceae</taxon>
        <taxon>Aureliella</taxon>
    </lineage>
</organism>
<evidence type="ECO:0008006" key="3">
    <source>
        <dbReference type="Google" id="ProtNLM"/>
    </source>
</evidence>
<evidence type="ECO:0000313" key="2">
    <source>
        <dbReference type="Proteomes" id="UP000318017"/>
    </source>
</evidence>
<dbReference type="KEGG" id="ahel:Q31a_36340"/>
<proteinExistence type="predicted"/>